<dbReference type="PATRIC" id="fig|1423735.3.peg.1619"/>
<evidence type="ECO:0000313" key="3">
    <source>
        <dbReference type="Proteomes" id="UP000051315"/>
    </source>
</evidence>
<comment type="caution">
    <text evidence="2">The sequence shown here is derived from an EMBL/GenBank/DDBJ whole genome shotgun (WGS) entry which is preliminary data.</text>
</comment>
<reference evidence="2 3" key="1">
    <citation type="journal article" date="2015" name="Genome Announc.">
        <title>Expanding the biotechnology potential of lactobacilli through comparative genomics of 213 strains and associated genera.</title>
        <authorList>
            <person name="Sun Z."/>
            <person name="Harris H.M."/>
            <person name="McCann A."/>
            <person name="Guo C."/>
            <person name="Argimon S."/>
            <person name="Zhang W."/>
            <person name="Yang X."/>
            <person name="Jeffery I.B."/>
            <person name="Cooney J.C."/>
            <person name="Kagawa T.F."/>
            <person name="Liu W."/>
            <person name="Song Y."/>
            <person name="Salvetti E."/>
            <person name="Wrobel A."/>
            <person name="Rasinkangas P."/>
            <person name="Parkhill J."/>
            <person name="Rea M.C."/>
            <person name="O'Sullivan O."/>
            <person name="Ritari J."/>
            <person name="Douillard F.P."/>
            <person name="Paul Ross R."/>
            <person name="Yang R."/>
            <person name="Briner A.E."/>
            <person name="Felis G.E."/>
            <person name="de Vos W.M."/>
            <person name="Barrangou R."/>
            <person name="Klaenhammer T.R."/>
            <person name="Caufield P.W."/>
            <person name="Cui Y."/>
            <person name="Zhang H."/>
            <person name="O'Toole P.W."/>
        </authorList>
    </citation>
    <scope>NUCLEOTIDE SEQUENCE [LARGE SCALE GENOMIC DNA]</scope>
    <source>
        <strain evidence="2 3">DSM 17758</strain>
    </source>
</reference>
<dbReference type="EMBL" id="AZFX01000043">
    <property type="protein sequence ID" value="KRM09882.1"/>
    <property type="molecule type" value="Genomic_DNA"/>
</dbReference>
<protein>
    <recommendedName>
        <fullName evidence="1">Restriction endonuclease type II NgoFVII C-terminal B3-like DNA-binding domain-containing protein</fullName>
    </recommendedName>
</protein>
<feature type="domain" description="Restriction endonuclease type II NgoFVII C-terminal B3-like DNA-binding" evidence="1">
    <location>
        <begin position="161"/>
        <end position="276"/>
    </location>
</feature>
<name>A0A0R1VW84_9LACO</name>
<dbReference type="Pfam" id="PF20731">
    <property type="entry name" value="RE_NgoFVII_C"/>
    <property type="match status" value="1"/>
</dbReference>
<keyword evidence="3" id="KW-1185">Reference proteome</keyword>
<evidence type="ECO:0000313" key="2">
    <source>
        <dbReference type="EMBL" id="KRM09882.1"/>
    </source>
</evidence>
<dbReference type="Proteomes" id="UP000051315">
    <property type="component" value="Unassembled WGS sequence"/>
</dbReference>
<gene>
    <name evidence="2" type="ORF">FC15_GL001563</name>
</gene>
<dbReference type="AlphaFoldDB" id="A0A0R1VW84"/>
<proteinExistence type="predicted"/>
<dbReference type="InterPro" id="IPR048923">
    <property type="entry name" value="RE_NgoFVII_C"/>
</dbReference>
<accession>A0A0R1VW84</accession>
<sequence>MQLKRYKEEIDKHKDDLDDLALTISTIKNTRLIADYNRLGLKDNENIYHYVTRDRGTLKLSETSYPLVDINHLEPQSLKSNSFNFTDGLKEYKYTFGDSQVFMKFGETLPNTDLLKKIDIEILEDPFEFIKQSFKKFYSTGGVLVPEKTRDYLYLPLYSYRDHKVSESSGLNAWNGLPKSAGSTVLRPEGEAYIPIPKALWKKHPYWINPTINMSNYAEYHQSTGKSSYPIHLHMPDGTTFDAIFAQEGFKALQTNPQNILGKWILNALGIKKPQRQRYDIPATNIVTMDRLKQIGYDSVKLWREDPAKPDDIWIDFAEYGSFERFMNDETQTTEED</sequence>
<evidence type="ECO:0000259" key="1">
    <source>
        <dbReference type="Pfam" id="PF20731"/>
    </source>
</evidence>
<organism evidence="2 3">
    <name type="scientific">Lapidilactobacillus concavus DSM 17758</name>
    <dbReference type="NCBI Taxonomy" id="1423735"/>
    <lineage>
        <taxon>Bacteria</taxon>
        <taxon>Bacillati</taxon>
        <taxon>Bacillota</taxon>
        <taxon>Bacilli</taxon>
        <taxon>Lactobacillales</taxon>
        <taxon>Lactobacillaceae</taxon>
        <taxon>Lapidilactobacillus</taxon>
    </lineage>
</organism>